<dbReference type="EMBL" id="AZBU02000004">
    <property type="protein sequence ID" value="TKR79958.1"/>
    <property type="molecule type" value="Genomic_DNA"/>
</dbReference>
<evidence type="ECO:0000313" key="2">
    <source>
        <dbReference type="EMBL" id="TKR79958.1"/>
    </source>
</evidence>
<dbReference type="AlphaFoldDB" id="A0A4U5NAY6"/>
<proteinExistence type="predicted"/>
<keyword evidence="3" id="KW-1185">Reference proteome</keyword>
<reference evidence="2 3" key="1">
    <citation type="journal article" date="2015" name="Genome Biol.">
        <title>Comparative genomics of Steinernema reveals deeply conserved gene regulatory networks.</title>
        <authorList>
            <person name="Dillman A.R."/>
            <person name="Macchietto M."/>
            <person name="Porter C.F."/>
            <person name="Rogers A."/>
            <person name="Williams B."/>
            <person name="Antoshechkin I."/>
            <person name="Lee M.M."/>
            <person name="Goodwin Z."/>
            <person name="Lu X."/>
            <person name="Lewis E.E."/>
            <person name="Goodrich-Blair H."/>
            <person name="Stock S.P."/>
            <person name="Adams B.J."/>
            <person name="Sternberg P.W."/>
            <person name="Mortazavi A."/>
        </authorList>
    </citation>
    <scope>NUCLEOTIDE SEQUENCE [LARGE SCALE GENOMIC DNA]</scope>
    <source>
        <strain evidence="2 3">ALL</strain>
    </source>
</reference>
<evidence type="ECO:0000256" key="1">
    <source>
        <dbReference type="SAM" id="MobiDB-lite"/>
    </source>
</evidence>
<comment type="caution">
    <text evidence="2">The sequence shown here is derived from an EMBL/GenBank/DDBJ whole genome shotgun (WGS) entry which is preliminary data.</text>
</comment>
<accession>A0A4U5NAY6</accession>
<dbReference type="Proteomes" id="UP000298663">
    <property type="component" value="Unassembled WGS sequence"/>
</dbReference>
<feature type="compositionally biased region" description="Low complexity" evidence="1">
    <location>
        <begin position="97"/>
        <end position="106"/>
    </location>
</feature>
<sequence>MPSLVKPLFEVSFGMWGNFQMFFDVCMNTYRYLLVPDLFVLVDGEFQLVLDLQSALNNATFNWLEAEKSALQEYIAFVKGCLANATLEQTEVGADRSPNSSSSWKSTPRWLPSAQRSRF</sequence>
<protein>
    <submittedName>
        <fullName evidence="2">Uncharacterized protein</fullName>
    </submittedName>
</protein>
<reference evidence="2 3" key="2">
    <citation type="journal article" date="2019" name="G3 (Bethesda)">
        <title>Hybrid Assembly of the Genome of the Entomopathogenic Nematode Steinernema carpocapsae Identifies the X-Chromosome.</title>
        <authorList>
            <person name="Serra L."/>
            <person name="Macchietto M."/>
            <person name="Macias-Munoz A."/>
            <person name="McGill C.J."/>
            <person name="Rodriguez I.M."/>
            <person name="Rodriguez B."/>
            <person name="Murad R."/>
            <person name="Mortazavi A."/>
        </authorList>
    </citation>
    <scope>NUCLEOTIDE SEQUENCE [LARGE SCALE GENOMIC DNA]</scope>
    <source>
        <strain evidence="2 3">ALL</strain>
    </source>
</reference>
<feature type="region of interest" description="Disordered" evidence="1">
    <location>
        <begin position="92"/>
        <end position="119"/>
    </location>
</feature>
<evidence type="ECO:0000313" key="3">
    <source>
        <dbReference type="Proteomes" id="UP000298663"/>
    </source>
</evidence>
<name>A0A4U5NAY6_STECR</name>
<organism evidence="2 3">
    <name type="scientific">Steinernema carpocapsae</name>
    <name type="common">Entomopathogenic nematode</name>
    <dbReference type="NCBI Taxonomy" id="34508"/>
    <lineage>
        <taxon>Eukaryota</taxon>
        <taxon>Metazoa</taxon>
        <taxon>Ecdysozoa</taxon>
        <taxon>Nematoda</taxon>
        <taxon>Chromadorea</taxon>
        <taxon>Rhabditida</taxon>
        <taxon>Tylenchina</taxon>
        <taxon>Panagrolaimomorpha</taxon>
        <taxon>Strongyloidoidea</taxon>
        <taxon>Steinernematidae</taxon>
        <taxon>Steinernema</taxon>
    </lineage>
</organism>
<gene>
    <name evidence="2" type="ORF">L596_014102</name>
</gene>